<accession>A0A1I7WYM9</accession>
<dbReference type="Proteomes" id="UP000095283">
    <property type="component" value="Unplaced"/>
</dbReference>
<organism evidence="1 2">
    <name type="scientific">Heterorhabditis bacteriophora</name>
    <name type="common">Entomopathogenic nematode worm</name>
    <dbReference type="NCBI Taxonomy" id="37862"/>
    <lineage>
        <taxon>Eukaryota</taxon>
        <taxon>Metazoa</taxon>
        <taxon>Ecdysozoa</taxon>
        <taxon>Nematoda</taxon>
        <taxon>Chromadorea</taxon>
        <taxon>Rhabditida</taxon>
        <taxon>Rhabditina</taxon>
        <taxon>Rhabditomorpha</taxon>
        <taxon>Strongyloidea</taxon>
        <taxon>Heterorhabditidae</taxon>
        <taxon>Heterorhabditis</taxon>
    </lineage>
</organism>
<sequence>MNKKKGERGGTTVRKNSQLTDPGIYSYGKADGFASVGKILIQSKIAITLYLDERSDNFNLPSGGLRPFHGHSFHFKPALSITPPFAILSFHFK</sequence>
<name>A0A1I7WYM9_HETBA</name>
<protein>
    <submittedName>
        <fullName evidence="2">Uncharacterized protein</fullName>
    </submittedName>
</protein>
<evidence type="ECO:0000313" key="1">
    <source>
        <dbReference type="Proteomes" id="UP000095283"/>
    </source>
</evidence>
<proteinExistence type="predicted"/>
<dbReference type="WBParaSite" id="Hba_10292">
    <property type="protein sequence ID" value="Hba_10292"/>
    <property type="gene ID" value="Hba_10292"/>
</dbReference>
<dbReference type="AlphaFoldDB" id="A0A1I7WYM9"/>
<reference evidence="2" key="1">
    <citation type="submission" date="2016-11" db="UniProtKB">
        <authorList>
            <consortium name="WormBaseParasite"/>
        </authorList>
    </citation>
    <scope>IDENTIFICATION</scope>
</reference>
<evidence type="ECO:0000313" key="2">
    <source>
        <dbReference type="WBParaSite" id="Hba_10292"/>
    </source>
</evidence>
<keyword evidence="1" id="KW-1185">Reference proteome</keyword>